<dbReference type="FunCoup" id="A0A7N4PSQ5">
    <property type="interactions" value="174"/>
</dbReference>
<keyword evidence="1" id="KW-0732">Signal</keyword>
<dbReference type="Gene3D" id="2.60.40.10">
    <property type="entry name" value="Immunoglobulins"/>
    <property type="match status" value="1"/>
</dbReference>
<dbReference type="InterPro" id="IPR013783">
    <property type="entry name" value="Ig-like_fold"/>
</dbReference>
<reference evidence="4" key="3">
    <citation type="submission" date="2025-09" db="UniProtKB">
        <authorList>
            <consortium name="Ensembl"/>
        </authorList>
    </citation>
    <scope>IDENTIFICATION</scope>
</reference>
<evidence type="ECO:0000259" key="3">
    <source>
        <dbReference type="PROSITE" id="PS50835"/>
    </source>
</evidence>
<reference evidence="4" key="2">
    <citation type="submission" date="2025-08" db="UniProtKB">
        <authorList>
            <consortium name="Ensembl"/>
        </authorList>
    </citation>
    <scope>IDENTIFICATION</scope>
</reference>
<evidence type="ECO:0000256" key="2">
    <source>
        <dbReference type="ARBA" id="ARBA00022859"/>
    </source>
</evidence>
<dbReference type="GeneTree" id="ENSGT00940000155819"/>
<dbReference type="InterPro" id="IPR036179">
    <property type="entry name" value="Ig-like_dom_sf"/>
</dbReference>
<dbReference type="PROSITE" id="PS50835">
    <property type="entry name" value="IG_LIKE"/>
    <property type="match status" value="1"/>
</dbReference>
<evidence type="ECO:0000256" key="1">
    <source>
        <dbReference type="ARBA" id="ARBA00022729"/>
    </source>
</evidence>
<dbReference type="GO" id="GO:0007166">
    <property type="term" value="P:cell surface receptor signaling pathway"/>
    <property type="evidence" value="ECO:0007669"/>
    <property type="project" value="TreeGrafter"/>
</dbReference>
<keyword evidence="5" id="KW-1185">Reference proteome</keyword>
<sequence>MPNSWHNLTVGTGLLCCVAICLIGVGHMDTGVIQHPNFLVKGSGETVVLSCNLIEGHTYIYWYQQVLNKELKFLISRRNEQILDDSGMPKHRFSTEWSQKLPGILKIQLSEPGDSAVYFCASSL</sequence>
<dbReference type="Ensembl" id="ENSSHAT00000052256.1">
    <property type="protein sequence ID" value="ENSSHAP00000043053.1"/>
    <property type="gene ID" value="ENSSHAG00000031601.1"/>
</dbReference>
<dbReference type="Proteomes" id="UP000007648">
    <property type="component" value="Unassembled WGS sequence"/>
</dbReference>
<dbReference type="SMART" id="SM00406">
    <property type="entry name" value="IGv"/>
    <property type="match status" value="1"/>
</dbReference>
<dbReference type="PANTHER" id="PTHR23268">
    <property type="entry name" value="T-CELL RECEPTOR BETA CHAIN"/>
    <property type="match status" value="1"/>
</dbReference>
<dbReference type="SUPFAM" id="SSF48726">
    <property type="entry name" value="Immunoglobulin"/>
    <property type="match status" value="1"/>
</dbReference>
<dbReference type="AlphaFoldDB" id="A0A7N4PSQ5"/>
<dbReference type="InterPro" id="IPR013106">
    <property type="entry name" value="Ig_V-set"/>
</dbReference>
<dbReference type="GO" id="GO:0005886">
    <property type="term" value="C:plasma membrane"/>
    <property type="evidence" value="ECO:0007669"/>
    <property type="project" value="TreeGrafter"/>
</dbReference>
<evidence type="ECO:0000313" key="4">
    <source>
        <dbReference type="Ensembl" id="ENSSHAP00000043053.1"/>
    </source>
</evidence>
<evidence type="ECO:0000313" key="5">
    <source>
        <dbReference type="Proteomes" id="UP000007648"/>
    </source>
</evidence>
<feature type="domain" description="Ig-like" evidence="3">
    <location>
        <begin position="44"/>
        <end position="124"/>
    </location>
</feature>
<dbReference type="InterPro" id="IPR007110">
    <property type="entry name" value="Ig-like_dom"/>
</dbReference>
<accession>A0A7N4PSQ5</accession>
<dbReference type="InterPro" id="IPR050413">
    <property type="entry name" value="TCR_beta_variable"/>
</dbReference>
<dbReference type="GO" id="GO:0002376">
    <property type="term" value="P:immune system process"/>
    <property type="evidence" value="ECO:0007669"/>
    <property type="project" value="UniProtKB-KW"/>
</dbReference>
<keyword evidence="2" id="KW-0391">Immunity</keyword>
<protein>
    <recommendedName>
        <fullName evidence="3">Ig-like domain-containing protein</fullName>
    </recommendedName>
</protein>
<dbReference type="InParanoid" id="A0A7N4PSQ5"/>
<dbReference type="Pfam" id="PF07686">
    <property type="entry name" value="V-set"/>
    <property type="match status" value="1"/>
</dbReference>
<dbReference type="PANTHER" id="PTHR23268:SF14">
    <property type="entry name" value="T CELL RECEPTOR BETA VARIABLE 12-3-RELATED"/>
    <property type="match status" value="1"/>
</dbReference>
<reference evidence="4 5" key="1">
    <citation type="journal article" date="2011" name="Proc. Natl. Acad. Sci. U.S.A.">
        <title>Genetic diversity and population structure of the endangered marsupial Sarcophilus harrisii (Tasmanian devil).</title>
        <authorList>
            <person name="Miller W."/>
            <person name="Hayes V.M."/>
            <person name="Ratan A."/>
            <person name="Petersen D.C."/>
            <person name="Wittekindt N.E."/>
            <person name="Miller J."/>
            <person name="Walenz B."/>
            <person name="Knight J."/>
            <person name="Qi J."/>
            <person name="Zhao F."/>
            <person name="Wang Q."/>
            <person name="Bedoya-Reina O.C."/>
            <person name="Katiyar N."/>
            <person name="Tomsho L.P."/>
            <person name="Kasson L.M."/>
            <person name="Hardie R.A."/>
            <person name="Woodbridge P."/>
            <person name="Tindall E.A."/>
            <person name="Bertelsen M.F."/>
            <person name="Dixon D."/>
            <person name="Pyecroft S."/>
            <person name="Helgen K.M."/>
            <person name="Lesk A.M."/>
            <person name="Pringle T.H."/>
            <person name="Patterson N."/>
            <person name="Zhang Y."/>
            <person name="Kreiss A."/>
            <person name="Woods G.M."/>
            <person name="Jones M.E."/>
            <person name="Schuster S.C."/>
        </authorList>
    </citation>
    <scope>NUCLEOTIDE SEQUENCE [LARGE SCALE GENOMIC DNA]</scope>
</reference>
<name>A0A7N4PSQ5_SARHA</name>
<organism evidence="4 5">
    <name type="scientific">Sarcophilus harrisii</name>
    <name type="common">Tasmanian devil</name>
    <name type="synonym">Sarcophilus laniarius</name>
    <dbReference type="NCBI Taxonomy" id="9305"/>
    <lineage>
        <taxon>Eukaryota</taxon>
        <taxon>Metazoa</taxon>
        <taxon>Chordata</taxon>
        <taxon>Craniata</taxon>
        <taxon>Vertebrata</taxon>
        <taxon>Euteleostomi</taxon>
        <taxon>Mammalia</taxon>
        <taxon>Metatheria</taxon>
        <taxon>Dasyuromorphia</taxon>
        <taxon>Dasyuridae</taxon>
        <taxon>Sarcophilus</taxon>
    </lineage>
</organism>
<proteinExistence type="predicted"/>